<name>A0ABR7A2B0_9BURK</name>
<proteinExistence type="predicted"/>
<feature type="region of interest" description="Disordered" evidence="1">
    <location>
        <begin position="64"/>
        <end position="133"/>
    </location>
</feature>
<feature type="compositionally biased region" description="Polar residues" evidence="1">
    <location>
        <begin position="91"/>
        <end position="103"/>
    </location>
</feature>
<sequence length="232" mass="25327">MMQLMWNENEAQLSSHSWQQRLGTVIAATGICYLLLSALQVRTSHMPGSPEQAELQVWLPEAAKVRQETSSPSLKNAATASSRKEQHEPDTVQQQRISPSAQPYTDKHQPEASQQKITDDLPSVQQQPFSETDIYAAPRSKLLNPDSLRLAVRDARTDIQKMAQASGHSLQTPPLSDSERTQQQLQQATLPACTGQDALKFAPAKAAGISFTGLAALPFVTKAALSGKCRVN</sequence>
<gene>
    <name evidence="2" type="ORF">H8K43_05040</name>
</gene>
<keyword evidence="3" id="KW-1185">Reference proteome</keyword>
<organism evidence="2 3">
    <name type="scientific">Undibacterium curvum</name>
    <dbReference type="NCBI Taxonomy" id="2762294"/>
    <lineage>
        <taxon>Bacteria</taxon>
        <taxon>Pseudomonadati</taxon>
        <taxon>Pseudomonadota</taxon>
        <taxon>Betaproteobacteria</taxon>
        <taxon>Burkholderiales</taxon>
        <taxon>Oxalobacteraceae</taxon>
        <taxon>Undibacterium</taxon>
    </lineage>
</organism>
<comment type="caution">
    <text evidence="2">The sequence shown here is derived from an EMBL/GenBank/DDBJ whole genome shotgun (WGS) entry which is preliminary data.</text>
</comment>
<evidence type="ECO:0000313" key="3">
    <source>
        <dbReference type="Proteomes" id="UP000654304"/>
    </source>
</evidence>
<protein>
    <submittedName>
        <fullName evidence="2">Uncharacterized protein</fullName>
    </submittedName>
</protein>
<evidence type="ECO:0000313" key="2">
    <source>
        <dbReference type="EMBL" id="MBC3931030.1"/>
    </source>
</evidence>
<accession>A0ABR7A2B0</accession>
<reference evidence="2 3" key="1">
    <citation type="submission" date="2020-08" db="EMBL/GenBank/DDBJ databases">
        <title>Novel species isolated from subtropical streams in China.</title>
        <authorList>
            <person name="Lu H."/>
        </authorList>
    </citation>
    <scope>NUCLEOTIDE SEQUENCE [LARGE SCALE GENOMIC DNA]</scope>
    <source>
        <strain evidence="2 3">CY22W</strain>
    </source>
</reference>
<dbReference type="EMBL" id="JACOGD010000002">
    <property type="protein sequence ID" value="MBC3931030.1"/>
    <property type="molecule type" value="Genomic_DNA"/>
</dbReference>
<dbReference type="RefSeq" id="WP_186902821.1">
    <property type="nucleotide sequence ID" value="NZ_JACOGD010000002.1"/>
</dbReference>
<feature type="compositionally biased region" description="Polar residues" evidence="1">
    <location>
        <begin position="68"/>
        <end position="81"/>
    </location>
</feature>
<evidence type="ECO:0000256" key="1">
    <source>
        <dbReference type="SAM" id="MobiDB-lite"/>
    </source>
</evidence>
<dbReference type="Proteomes" id="UP000654304">
    <property type="component" value="Unassembled WGS sequence"/>
</dbReference>